<accession>A0A4S2MQS2</accession>
<feature type="region of interest" description="Disordered" evidence="1">
    <location>
        <begin position="1"/>
        <end position="92"/>
    </location>
</feature>
<dbReference type="Proteomes" id="UP000298138">
    <property type="component" value="Unassembled WGS sequence"/>
</dbReference>
<evidence type="ECO:0000313" key="3">
    <source>
        <dbReference type="Proteomes" id="UP000298138"/>
    </source>
</evidence>
<evidence type="ECO:0000256" key="1">
    <source>
        <dbReference type="SAM" id="MobiDB-lite"/>
    </source>
</evidence>
<sequence>MEKPSSSSGAKLSSSSATTPASGSAALPKRATPSSAPAALKPANPSPGFAAAPKDDKAKPAVPEVPVMPPSISGSVPPSALADSTKTKEPDP</sequence>
<dbReference type="AlphaFoldDB" id="A0A4S2MQS2"/>
<dbReference type="EMBL" id="ML220130">
    <property type="protein sequence ID" value="TGZ79543.1"/>
    <property type="molecule type" value="Genomic_DNA"/>
</dbReference>
<protein>
    <submittedName>
        <fullName evidence="2">Uncharacterized protein</fullName>
    </submittedName>
</protein>
<gene>
    <name evidence="2" type="ORF">EX30DRAFT_372854</name>
</gene>
<organism evidence="2 3">
    <name type="scientific">Ascodesmis nigricans</name>
    <dbReference type="NCBI Taxonomy" id="341454"/>
    <lineage>
        <taxon>Eukaryota</taxon>
        <taxon>Fungi</taxon>
        <taxon>Dikarya</taxon>
        <taxon>Ascomycota</taxon>
        <taxon>Pezizomycotina</taxon>
        <taxon>Pezizomycetes</taxon>
        <taxon>Pezizales</taxon>
        <taxon>Ascodesmidaceae</taxon>
        <taxon>Ascodesmis</taxon>
    </lineage>
</organism>
<reference evidence="2 3" key="1">
    <citation type="submission" date="2019-04" db="EMBL/GenBank/DDBJ databases">
        <title>Comparative genomics and transcriptomics to analyze fruiting body development in filamentous ascomycetes.</title>
        <authorList>
            <consortium name="DOE Joint Genome Institute"/>
            <person name="Lutkenhaus R."/>
            <person name="Traeger S."/>
            <person name="Breuer J."/>
            <person name="Kuo A."/>
            <person name="Lipzen A."/>
            <person name="Pangilinan J."/>
            <person name="Dilworth D."/>
            <person name="Sandor L."/>
            <person name="Poggeler S."/>
            <person name="Barry K."/>
            <person name="Grigoriev I.V."/>
            <person name="Nowrousian M."/>
        </authorList>
    </citation>
    <scope>NUCLEOTIDE SEQUENCE [LARGE SCALE GENOMIC DNA]</scope>
    <source>
        <strain evidence="2 3">CBS 389.68</strain>
    </source>
</reference>
<evidence type="ECO:0000313" key="2">
    <source>
        <dbReference type="EMBL" id="TGZ79543.1"/>
    </source>
</evidence>
<dbReference type="InParanoid" id="A0A4S2MQS2"/>
<name>A0A4S2MQS2_9PEZI</name>
<proteinExistence type="predicted"/>
<feature type="compositionally biased region" description="Low complexity" evidence="1">
    <location>
        <begin position="1"/>
        <end position="28"/>
    </location>
</feature>
<keyword evidence="3" id="KW-1185">Reference proteome</keyword>